<reference evidence="2 3" key="2">
    <citation type="submission" date="2018-10" db="EMBL/GenBank/DDBJ databases">
        <authorList>
            <consortium name="Pathogen Informatics"/>
        </authorList>
    </citation>
    <scope>NUCLEOTIDE SEQUENCE [LARGE SCALE GENOMIC DNA]</scope>
</reference>
<gene>
    <name evidence="2" type="ORF">EVEC_LOCUS533</name>
</gene>
<feature type="signal peptide" evidence="1">
    <location>
        <begin position="1"/>
        <end position="16"/>
    </location>
</feature>
<reference evidence="4" key="1">
    <citation type="submission" date="2017-02" db="UniProtKB">
        <authorList>
            <consortium name="WormBaseParasite"/>
        </authorList>
    </citation>
    <scope>IDENTIFICATION</scope>
</reference>
<dbReference type="EMBL" id="UXUI01001113">
    <property type="protein sequence ID" value="VDD85390.1"/>
    <property type="molecule type" value="Genomic_DNA"/>
</dbReference>
<keyword evidence="1" id="KW-0732">Signal</keyword>
<dbReference type="Proteomes" id="UP000274131">
    <property type="component" value="Unassembled WGS sequence"/>
</dbReference>
<evidence type="ECO:0000313" key="4">
    <source>
        <dbReference type="WBParaSite" id="EVEC_0000079501-mRNA-1"/>
    </source>
</evidence>
<dbReference type="AlphaFoldDB" id="A0A0N4UTW8"/>
<keyword evidence="3" id="KW-1185">Reference proteome</keyword>
<feature type="chain" id="PRO_5043122440" evidence="1">
    <location>
        <begin position="17"/>
        <end position="78"/>
    </location>
</feature>
<sequence length="78" mass="8930">MKSILYLAAVIVVSSSVFLEIHDLQKMVSSDDERAQLEVLDDDKYTPRSQIQQQVNEIVQRQSQDVQVKLRPLKAVAF</sequence>
<evidence type="ECO:0000256" key="1">
    <source>
        <dbReference type="SAM" id="SignalP"/>
    </source>
</evidence>
<protein>
    <submittedName>
        <fullName evidence="4">Secreted protein</fullName>
    </submittedName>
</protein>
<dbReference type="OrthoDB" id="5822489at2759"/>
<evidence type="ECO:0000313" key="2">
    <source>
        <dbReference type="EMBL" id="VDD85390.1"/>
    </source>
</evidence>
<dbReference type="WBParaSite" id="EVEC_0000079501-mRNA-1">
    <property type="protein sequence ID" value="EVEC_0000079501-mRNA-1"/>
    <property type="gene ID" value="EVEC_0000079501"/>
</dbReference>
<evidence type="ECO:0000313" key="3">
    <source>
        <dbReference type="Proteomes" id="UP000274131"/>
    </source>
</evidence>
<proteinExistence type="predicted"/>
<accession>A0A0N4UTW8</accession>
<organism evidence="4">
    <name type="scientific">Enterobius vermicularis</name>
    <name type="common">Human pinworm</name>
    <dbReference type="NCBI Taxonomy" id="51028"/>
    <lineage>
        <taxon>Eukaryota</taxon>
        <taxon>Metazoa</taxon>
        <taxon>Ecdysozoa</taxon>
        <taxon>Nematoda</taxon>
        <taxon>Chromadorea</taxon>
        <taxon>Rhabditida</taxon>
        <taxon>Spirurina</taxon>
        <taxon>Oxyuridomorpha</taxon>
        <taxon>Oxyuroidea</taxon>
        <taxon>Oxyuridae</taxon>
        <taxon>Enterobius</taxon>
    </lineage>
</organism>
<name>A0A0N4UTW8_ENTVE</name>